<dbReference type="VEuPathDB" id="CryptoDB:Vbra_6159"/>
<evidence type="ECO:0000313" key="2">
    <source>
        <dbReference type="Proteomes" id="UP000041254"/>
    </source>
</evidence>
<dbReference type="InterPro" id="IPR011735">
    <property type="entry name" value="WlaTC/HtrL_glycosyltransf"/>
</dbReference>
<dbReference type="OMA" id="ANENFFQ"/>
<dbReference type="AlphaFoldDB" id="A0A0G4G8L6"/>
<dbReference type="InParanoid" id="A0A0G4G8L6"/>
<name>A0A0G4G8L6_VITBC</name>
<accession>A0A0G4G8L6</accession>
<proteinExistence type="predicted"/>
<reference evidence="1 2" key="1">
    <citation type="submission" date="2014-11" db="EMBL/GenBank/DDBJ databases">
        <authorList>
            <person name="Zhu J."/>
            <person name="Qi W."/>
            <person name="Song R."/>
        </authorList>
    </citation>
    <scope>NUCLEOTIDE SEQUENCE [LARGE SCALE GENOMIC DNA]</scope>
</reference>
<protein>
    <submittedName>
        <fullName evidence="1">Uncharacterized protein</fullName>
    </submittedName>
</protein>
<sequence>MERFQKTVATLSLVAVSCAVGVLLSKKSRKTSLQAGPFSNTTIVTAYFELPFSKHSHEEYDEWMRPMLSIRNEMVIFYDRTSVPKIRRMRKGLMDKTLIIQERFRDFYVWRHHNQFVRSHDQFLNTSYFGKRKPLATLHSPELYMIWHEKVNHLKRAMDENPLAQSSFSGWTSLLPTFDEGGNRHGLLQIFP</sequence>
<evidence type="ECO:0000313" key="1">
    <source>
        <dbReference type="EMBL" id="CEM24706.1"/>
    </source>
</evidence>
<dbReference type="Proteomes" id="UP000041254">
    <property type="component" value="Unassembled WGS sequence"/>
</dbReference>
<keyword evidence="2" id="KW-1185">Reference proteome</keyword>
<dbReference type="OrthoDB" id="411632at2759"/>
<dbReference type="PROSITE" id="PS51257">
    <property type="entry name" value="PROKAR_LIPOPROTEIN"/>
    <property type="match status" value="1"/>
</dbReference>
<dbReference type="Pfam" id="PF09612">
    <property type="entry name" value="HtrL_YibB"/>
    <property type="match status" value="1"/>
</dbReference>
<organism evidence="1 2">
    <name type="scientific">Vitrella brassicaformis (strain CCMP3155)</name>
    <dbReference type="NCBI Taxonomy" id="1169540"/>
    <lineage>
        <taxon>Eukaryota</taxon>
        <taxon>Sar</taxon>
        <taxon>Alveolata</taxon>
        <taxon>Colpodellida</taxon>
        <taxon>Vitrellaceae</taxon>
        <taxon>Vitrella</taxon>
    </lineage>
</organism>
<dbReference type="EMBL" id="CDMY01000588">
    <property type="protein sequence ID" value="CEM24706.1"/>
    <property type="molecule type" value="Genomic_DNA"/>
</dbReference>
<gene>
    <name evidence="1" type="ORF">Vbra_6159</name>
</gene>